<dbReference type="PRINTS" id="PR00619">
    <property type="entry name" value="GATAZNFINGER"/>
</dbReference>
<evidence type="ECO:0000256" key="1">
    <source>
        <dbReference type="ARBA" id="ARBA00023242"/>
    </source>
</evidence>
<dbReference type="GO" id="GO:0008270">
    <property type="term" value="F:zinc ion binding"/>
    <property type="evidence" value="ECO:0007669"/>
    <property type="project" value="UniProtKB-KW"/>
</dbReference>
<dbReference type="InterPro" id="IPR013088">
    <property type="entry name" value="Znf_NHR/GATA"/>
</dbReference>
<organism evidence="5 6">
    <name type="scientific">Engystomops pustulosus</name>
    <name type="common">Tungara frog</name>
    <name type="synonym">Physalaemus pustulosus</name>
    <dbReference type="NCBI Taxonomy" id="76066"/>
    <lineage>
        <taxon>Eukaryota</taxon>
        <taxon>Metazoa</taxon>
        <taxon>Chordata</taxon>
        <taxon>Craniata</taxon>
        <taxon>Vertebrata</taxon>
        <taxon>Euteleostomi</taxon>
        <taxon>Amphibia</taxon>
        <taxon>Batrachia</taxon>
        <taxon>Anura</taxon>
        <taxon>Neobatrachia</taxon>
        <taxon>Hyloidea</taxon>
        <taxon>Leptodactylidae</taxon>
        <taxon>Leiuperinae</taxon>
        <taxon>Engystomops</taxon>
    </lineage>
</organism>
<dbReference type="CDD" id="cd00202">
    <property type="entry name" value="ZnF_GATA"/>
    <property type="match status" value="1"/>
</dbReference>
<dbReference type="SUPFAM" id="SSF57716">
    <property type="entry name" value="Glucocorticoid receptor-like (DNA-binding domain)"/>
    <property type="match status" value="1"/>
</dbReference>
<dbReference type="PANTHER" id="PTHR47341:SF1">
    <property type="entry name" value="GATA-TYPE ZINC FINGER PROTEIN 1"/>
    <property type="match status" value="1"/>
</dbReference>
<dbReference type="GO" id="GO:0005634">
    <property type="term" value="C:nucleus"/>
    <property type="evidence" value="ECO:0007669"/>
    <property type="project" value="TreeGrafter"/>
</dbReference>
<name>A0AAV7BNC8_ENGPU</name>
<keyword evidence="2" id="KW-0862">Zinc</keyword>
<comment type="caution">
    <text evidence="5">The sequence shown here is derived from an EMBL/GenBank/DDBJ whole genome shotgun (WGS) entry which is preliminary data.</text>
</comment>
<dbReference type="InterPro" id="IPR053116">
    <property type="entry name" value="GATA-type_Znf_Regulator"/>
</dbReference>
<gene>
    <name evidence="5" type="ORF">GDO81_009005</name>
</gene>
<dbReference type="EMBL" id="WNYA01000004">
    <property type="protein sequence ID" value="KAG8574021.1"/>
    <property type="molecule type" value="Genomic_DNA"/>
</dbReference>
<dbReference type="Pfam" id="PF00320">
    <property type="entry name" value="GATA"/>
    <property type="match status" value="1"/>
</dbReference>
<feature type="region of interest" description="Disordered" evidence="3">
    <location>
        <begin position="69"/>
        <end position="101"/>
    </location>
</feature>
<protein>
    <recommendedName>
        <fullName evidence="4">GATA-type domain-containing protein</fullName>
    </recommendedName>
</protein>
<feature type="compositionally biased region" description="Low complexity" evidence="3">
    <location>
        <begin position="255"/>
        <end position="264"/>
    </location>
</feature>
<feature type="region of interest" description="Disordered" evidence="3">
    <location>
        <begin position="231"/>
        <end position="276"/>
    </location>
</feature>
<keyword evidence="2" id="KW-0479">Metal-binding</keyword>
<dbReference type="GO" id="GO:0048599">
    <property type="term" value="P:oocyte development"/>
    <property type="evidence" value="ECO:0007669"/>
    <property type="project" value="TreeGrafter"/>
</dbReference>
<reference evidence="5" key="1">
    <citation type="thesis" date="2020" institute="ProQuest LLC" country="789 East Eisenhower Parkway, Ann Arbor, MI, USA">
        <title>Comparative Genomics and Chromosome Evolution.</title>
        <authorList>
            <person name="Mudd A.B."/>
        </authorList>
    </citation>
    <scope>NUCLEOTIDE SEQUENCE</scope>
    <source>
        <strain evidence="5">237g6f4</strain>
        <tissue evidence="5">Blood</tissue>
    </source>
</reference>
<dbReference type="PANTHER" id="PTHR47341">
    <property type="entry name" value="GATA-TYPE ZINC FINGER PROTEIN 1"/>
    <property type="match status" value="1"/>
</dbReference>
<dbReference type="Proteomes" id="UP000824782">
    <property type="component" value="Unassembled WGS sequence"/>
</dbReference>
<proteinExistence type="predicted"/>
<dbReference type="AlphaFoldDB" id="A0AAV7BNC8"/>
<dbReference type="GO" id="GO:0006357">
    <property type="term" value="P:regulation of transcription by RNA polymerase II"/>
    <property type="evidence" value="ECO:0007669"/>
    <property type="project" value="TreeGrafter"/>
</dbReference>
<dbReference type="PROSITE" id="PS50114">
    <property type="entry name" value="GATA_ZN_FINGER_2"/>
    <property type="match status" value="1"/>
</dbReference>
<keyword evidence="2" id="KW-0863">Zinc-finger</keyword>
<dbReference type="InterPro" id="IPR000679">
    <property type="entry name" value="Znf_GATA"/>
</dbReference>
<dbReference type="GO" id="GO:0043565">
    <property type="term" value="F:sequence-specific DNA binding"/>
    <property type="evidence" value="ECO:0007669"/>
    <property type="project" value="InterPro"/>
</dbReference>
<dbReference type="Gene3D" id="3.30.50.10">
    <property type="entry name" value="Erythroid Transcription Factor GATA-1, subunit A"/>
    <property type="match status" value="1"/>
</dbReference>
<evidence type="ECO:0000259" key="4">
    <source>
        <dbReference type="PROSITE" id="PS50114"/>
    </source>
</evidence>
<evidence type="ECO:0000256" key="3">
    <source>
        <dbReference type="SAM" id="MobiDB-lite"/>
    </source>
</evidence>
<evidence type="ECO:0000313" key="5">
    <source>
        <dbReference type="EMBL" id="KAG8574021.1"/>
    </source>
</evidence>
<feature type="domain" description="GATA-type" evidence="4">
    <location>
        <begin position="369"/>
        <end position="408"/>
    </location>
</feature>
<dbReference type="GO" id="GO:0007283">
    <property type="term" value="P:spermatogenesis"/>
    <property type="evidence" value="ECO:0007669"/>
    <property type="project" value="TreeGrafter"/>
</dbReference>
<accession>A0AAV7BNC8</accession>
<feature type="compositionally biased region" description="Basic residues" evidence="3">
    <location>
        <begin position="75"/>
        <end position="93"/>
    </location>
</feature>
<dbReference type="SMART" id="SM00401">
    <property type="entry name" value="ZnF_GATA"/>
    <property type="match status" value="1"/>
</dbReference>
<evidence type="ECO:0000313" key="6">
    <source>
        <dbReference type="Proteomes" id="UP000824782"/>
    </source>
</evidence>
<sequence length="438" mass="48812">METLMFVDGVYPDFSLLKEVLLPPYLESEPSKTAGDPHSNKAITQCAQPQYRDQALGAAAALNESAHAMDSAVQYRRRSGRGRRRGGAGKRRSQTSVNFDNWWPPRNVSKNSSKIGQKMSCVTEISQPSIILLLEESMKTLPKMESNLEDEKVFKNGCSTKEDHFRTPSVNGYRMTECPSSMTGNPMEILNLINMKCSHLNKDLDYRWRNVGGGPPKTVKDLRPLASAKAPLKVQDSKLRSPIENGGLLSKDRNSSTSSGVSSVDGGGDQSGDSSLLNTSTEYAACVRKTPRKQRTPMKGVEKQDPLFQGVEFQMHLCFEKEKCDECQLIMTSCYSCRRSKRKRTKSRLRFKSTSLSSGSEDDQMHVSSSKSKRCASCKTQKTPLWRDAEDGTPLCNACGIRYKKYGMRCGQCWNIPKKDGKSCSRYCACGGMFRAPF</sequence>
<evidence type="ECO:0000256" key="2">
    <source>
        <dbReference type="PROSITE-ProRule" id="PRU00094"/>
    </source>
</evidence>
<keyword evidence="1" id="KW-0539">Nucleus</keyword>
<keyword evidence="6" id="KW-1185">Reference proteome</keyword>